<feature type="site" description="Interaction with substrate tRNA" evidence="10">
    <location>
        <position position="127"/>
    </location>
</feature>
<evidence type="ECO:0000256" key="4">
    <source>
        <dbReference type="ARBA" id="ARBA00022679"/>
    </source>
</evidence>
<sequence>MPPELLRRCRILAGPTACGKSAAAMRLAERWDAEVLSLDSMAVFRGMDVGVAKPTAAERAAVPHHLLDLAEPTETFSVARYLEHAEAAVREVLSRGKVPLFVGGTGFYLRSLLRGLGDVPPGDPAVRGELEAEVAARGPEAVHADLAALDPAAATGIYTTDARRIVRALEVIRLTGQRFSASRPLDDPRPPADRPALCLWLDPPRAVRWDRIHRRVDQMLAEGLVEEVDRLRTDPGLGTTARQGLGYKEILDHLEGGEPLAECVERLKTRTRQFSKRQCTFFRGLPECLRVPLSGDEDAGMVAALVDAFPRSDAA</sequence>
<dbReference type="PANTHER" id="PTHR11088:SF60">
    <property type="entry name" value="TRNA DIMETHYLALLYLTRANSFERASE"/>
    <property type="match status" value="1"/>
</dbReference>
<dbReference type="EMBL" id="CP036265">
    <property type="protein sequence ID" value="QDT15562.1"/>
    <property type="molecule type" value="Genomic_DNA"/>
</dbReference>
<evidence type="ECO:0000256" key="10">
    <source>
        <dbReference type="HAMAP-Rule" id="MF_00185"/>
    </source>
</evidence>
<keyword evidence="5 10" id="KW-0819">tRNA processing</keyword>
<dbReference type="GO" id="GO:0006400">
    <property type="term" value="P:tRNA modification"/>
    <property type="evidence" value="ECO:0007669"/>
    <property type="project" value="TreeGrafter"/>
</dbReference>
<evidence type="ECO:0000256" key="11">
    <source>
        <dbReference type="RuleBase" id="RU003783"/>
    </source>
</evidence>
<evidence type="ECO:0000256" key="3">
    <source>
        <dbReference type="ARBA" id="ARBA00005842"/>
    </source>
</evidence>
<reference evidence="14 15" key="1">
    <citation type="submission" date="2019-02" db="EMBL/GenBank/DDBJ databases">
        <title>Deep-cultivation of Planctomycetes and their phenomic and genomic characterization uncovers novel biology.</title>
        <authorList>
            <person name="Wiegand S."/>
            <person name="Jogler M."/>
            <person name="Boedeker C."/>
            <person name="Pinto D."/>
            <person name="Vollmers J."/>
            <person name="Rivas-Marin E."/>
            <person name="Kohn T."/>
            <person name="Peeters S.H."/>
            <person name="Heuer A."/>
            <person name="Rast P."/>
            <person name="Oberbeckmann S."/>
            <person name="Bunk B."/>
            <person name="Jeske O."/>
            <person name="Meyerdierks A."/>
            <person name="Storesund J.E."/>
            <person name="Kallscheuer N."/>
            <person name="Luecker S."/>
            <person name="Lage O.M."/>
            <person name="Pohl T."/>
            <person name="Merkel B.J."/>
            <person name="Hornburger P."/>
            <person name="Mueller R.-W."/>
            <person name="Bruemmer F."/>
            <person name="Labrenz M."/>
            <person name="Spormann A.M."/>
            <person name="Op den Camp H."/>
            <person name="Overmann J."/>
            <person name="Amann R."/>
            <person name="Jetten M.S.M."/>
            <person name="Mascher T."/>
            <person name="Medema M.H."/>
            <person name="Devos D.P."/>
            <person name="Kaster A.-K."/>
            <person name="Ovreas L."/>
            <person name="Rohde M."/>
            <person name="Galperin M.Y."/>
            <person name="Jogler C."/>
        </authorList>
    </citation>
    <scope>NUCLEOTIDE SEQUENCE [LARGE SCALE GENOMIC DNA]</scope>
    <source>
        <strain evidence="14 15">CA12</strain>
    </source>
</reference>
<comment type="caution">
    <text evidence="10">Lacks conserved residue(s) required for the propagation of feature annotation.</text>
</comment>
<evidence type="ECO:0000256" key="7">
    <source>
        <dbReference type="ARBA" id="ARBA00022840"/>
    </source>
</evidence>
<keyword evidence="6 10" id="KW-0547">Nucleotide-binding</keyword>
<dbReference type="GO" id="GO:0005524">
    <property type="term" value="F:ATP binding"/>
    <property type="evidence" value="ECO:0007669"/>
    <property type="project" value="UniProtKB-UniRule"/>
</dbReference>
<comment type="function">
    <text evidence="2 10 12">Catalyzes the transfer of a dimethylallyl group onto the adenine at position 37 in tRNAs that read codons beginning with uridine, leading to the formation of N6-(dimethylallyl)adenosine (i(6)A).</text>
</comment>
<feature type="binding site" evidence="10">
    <location>
        <begin position="16"/>
        <end position="21"/>
    </location>
    <ligand>
        <name>substrate</name>
    </ligand>
</feature>
<evidence type="ECO:0000256" key="13">
    <source>
        <dbReference type="RuleBase" id="RU003785"/>
    </source>
</evidence>
<keyword evidence="8 10" id="KW-0460">Magnesium</keyword>
<dbReference type="HAMAP" id="MF_00185">
    <property type="entry name" value="IPP_trans"/>
    <property type="match status" value="1"/>
</dbReference>
<name>A0A517P870_9PLAN</name>
<keyword evidence="15" id="KW-1185">Reference proteome</keyword>
<comment type="catalytic activity">
    <reaction evidence="9 10 11">
        <text>adenosine(37) in tRNA + dimethylallyl diphosphate = N(6)-dimethylallyladenosine(37) in tRNA + diphosphate</text>
        <dbReference type="Rhea" id="RHEA:26482"/>
        <dbReference type="Rhea" id="RHEA-COMP:10162"/>
        <dbReference type="Rhea" id="RHEA-COMP:10375"/>
        <dbReference type="ChEBI" id="CHEBI:33019"/>
        <dbReference type="ChEBI" id="CHEBI:57623"/>
        <dbReference type="ChEBI" id="CHEBI:74411"/>
        <dbReference type="ChEBI" id="CHEBI:74415"/>
        <dbReference type="EC" id="2.5.1.75"/>
    </reaction>
</comment>
<dbReference type="RefSeq" id="WP_207622179.1">
    <property type="nucleotide sequence ID" value="NZ_CP036265.1"/>
</dbReference>
<dbReference type="FunFam" id="1.10.20.140:FF:000001">
    <property type="entry name" value="tRNA dimethylallyltransferase"/>
    <property type="match status" value="1"/>
</dbReference>
<evidence type="ECO:0000256" key="2">
    <source>
        <dbReference type="ARBA" id="ARBA00003213"/>
    </source>
</evidence>
<feature type="region of interest" description="Interaction with substrate tRNA" evidence="10">
    <location>
        <begin position="39"/>
        <end position="42"/>
    </location>
</feature>
<accession>A0A517P870</accession>
<dbReference type="InterPro" id="IPR039657">
    <property type="entry name" value="Dimethylallyltransferase"/>
</dbReference>
<dbReference type="InterPro" id="IPR027417">
    <property type="entry name" value="P-loop_NTPase"/>
</dbReference>
<evidence type="ECO:0000256" key="8">
    <source>
        <dbReference type="ARBA" id="ARBA00022842"/>
    </source>
</evidence>
<evidence type="ECO:0000256" key="6">
    <source>
        <dbReference type="ARBA" id="ARBA00022741"/>
    </source>
</evidence>
<dbReference type="AlphaFoldDB" id="A0A517P870"/>
<comment type="similarity">
    <text evidence="3 10 13">Belongs to the IPP transferase family.</text>
</comment>
<dbReference type="PANTHER" id="PTHR11088">
    <property type="entry name" value="TRNA DIMETHYLALLYLTRANSFERASE"/>
    <property type="match status" value="1"/>
</dbReference>
<dbReference type="EC" id="2.5.1.75" evidence="10"/>
<dbReference type="GO" id="GO:0052381">
    <property type="term" value="F:tRNA dimethylallyltransferase activity"/>
    <property type="evidence" value="ECO:0007669"/>
    <property type="project" value="UniProtKB-UniRule"/>
</dbReference>
<dbReference type="Proteomes" id="UP000318741">
    <property type="component" value="Chromosome"/>
</dbReference>
<protein>
    <recommendedName>
        <fullName evidence="10">tRNA dimethylallyltransferase</fullName>
        <ecNumber evidence="10">2.5.1.75</ecNumber>
    </recommendedName>
    <alternativeName>
        <fullName evidence="10">Dimethylallyl diphosphate:tRNA dimethylallyltransferase</fullName>
        <shortName evidence="10">DMAPP:tRNA dimethylallyltransferase</shortName>
        <shortName evidence="10">DMATase</shortName>
    </alternativeName>
    <alternativeName>
        <fullName evidence="10">Isopentenyl-diphosphate:tRNA isopentenyltransferase</fullName>
        <shortName evidence="10">IPP transferase</shortName>
        <shortName evidence="10">IPPT</shortName>
        <shortName evidence="10">IPTase</shortName>
    </alternativeName>
</protein>
<evidence type="ECO:0000256" key="5">
    <source>
        <dbReference type="ARBA" id="ARBA00022694"/>
    </source>
</evidence>
<gene>
    <name evidence="10 14" type="primary">miaA</name>
    <name evidence="14" type="ORF">CA12_16470</name>
</gene>
<organism evidence="14 15">
    <name type="scientific">Alienimonas californiensis</name>
    <dbReference type="NCBI Taxonomy" id="2527989"/>
    <lineage>
        <taxon>Bacteria</taxon>
        <taxon>Pseudomonadati</taxon>
        <taxon>Planctomycetota</taxon>
        <taxon>Planctomycetia</taxon>
        <taxon>Planctomycetales</taxon>
        <taxon>Planctomycetaceae</taxon>
        <taxon>Alienimonas</taxon>
    </lineage>
</organism>
<comment type="subunit">
    <text evidence="10">Monomer.</text>
</comment>
<dbReference type="NCBIfam" id="TIGR00174">
    <property type="entry name" value="miaA"/>
    <property type="match status" value="1"/>
</dbReference>
<dbReference type="Gene3D" id="1.10.20.140">
    <property type="match status" value="1"/>
</dbReference>
<evidence type="ECO:0000313" key="14">
    <source>
        <dbReference type="EMBL" id="QDT15562.1"/>
    </source>
</evidence>
<dbReference type="InterPro" id="IPR018022">
    <property type="entry name" value="IPT"/>
</dbReference>
<keyword evidence="4 10" id="KW-0808">Transferase</keyword>
<keyword evidence="7 10" id="KW-0067">ATP-binding</keyword>
<proteinExistence type="inferred from homology"/>
<evidence type="ECO:0000313" key="15">
    <source>
        <dbReference type="Proteomes" id="UP000318741"/>
    </source>
</evidence>
<comment type="cofactor">
    <cofactor evidence="1 10">
        <name>Mg(2+)</name>
        <dbReference type="ChEBI" id="CHEBI:18420"/>
    </cofactor>
</comment>
<feature type="binding site" evidence="10">
    <location>
        <begin position="14"/>
        <end position="21"/>
    </location>
    <ligand>
        <name>ATP</name>
        <dbReference type="ChEBI" id="CHEBI:30616"/>
    </ligand>
</feature>
<dbReference type="SUPFAM" id="SSF52540">
    <property type="entry name" value="P-loop containing nucleoside triphosphate hydrolases"/>
    <property type="match status" value="2"/>
</dbReference>
<dbReference type="Pfam" id="PF01715">
    <property type="entry name" value="IPPT"/>
    <property type="match status" value="1"/>
</dbReference>
<feature type="site" description="Interaction with substrate tRNA" evidence="10">
    <location>
        <position position="105"/>
    </location>
</feature>
<dbReference type="Gene3D" id="3.40.50.300">
    <property type="entry name" value="P-loop containing nucleotide triphosphate hydrolases"/>
    <property type="match status" value="1"/>
</dbReference>
<evidence type="ECO:0000256" key="9">
    <source>
        <dbReference type="ARBA" id="ARBA00049563"/>
    </source>
</evidence>
<evidence type="ECO:0000256" key="1">
    <source>
        <dbReference type="ARBA" id="ARBA00001946"/>
    </source>
</evidence>
<dbReference type="KEGG" id="acaf:CA12_16470"/>
<evidence type="ECO:0000256" key="12">
    <source>
        <dbReference type="RuleBase" id="RU003784"/>
    </source>
</evidence>